<reference evidence="3" key="1">
    <citation type="submission" date="2019-10" db="EMBL/GenBank/DDBJ databases">
        <title>Lacipirellula parvula gen. nov., sp. nov., representing a lineage of planctomycetes widespread in freshwater anoxic habitats, and description of the family Lacipirellulaceae.</title>
        <authorList>
            <person name="Dedysh S.N."/>
            <person name="Kulichevskaya I.S."/>
            <person name="Beletsky A.V."/>
            <person name="Rakitin A.L."/>
            <person name="Mardanov A.V."/>
            <person name="Ivanova A.A."/>
            <person name="Saltykova V.X."/>
            <person name="Rijpstra W.I.C."/>
            <person name="Sinninghe Damste J.S."/>
            <person name="Ravin N.V."/>
        </authorList>
    </citation>
    <scope>NUCLEOTIDE SEQUENCE [LARGE SCALE GENOMIC DNA]</scope>
    <source>
        <strain evidence="3">PX69</strain>
    </source>
</reference>
<gene>
    <name evidence="2" type="ORF">PLANPX_0217</name>
</gene>
<evidence type="ECO:0000313" key="2">
    <source>
        <dbReference type="EMBL" id="BBO30605.1"/>
    </source>
</evidence>
<dbReference type="Proteomes" id="UP000326837">
    <property type="component" value="Chromosome"/>
</dbReference>
<name>A0A5K7X2P1_9BACT</name>
<evidence type="ECO:0000313" key="3">
    <source>
        <dbReference type="Proteomes" id="UP000326837"/>
    </source>
</evidence>
<dbReference type="EMBL" id="AP021861">
    <property type="protein sequence ID" value="BBO30605.1"/>
    <property type="molecule type" value="Genomic_DNA"/>
</dbReference>
<proteinExistence type="predicted"/>
<evidence type="ECO:0000256" key="1">
    <source>
        <dbReference type="SAM" id="MobiDB-lite"/>
    </source>
</evidence>
<sequence length="63" mass="6974">MVKLSEATPRAEPIFDNPPPSRTLQRRAGAQAGKLDVAWSPLMSPHDSTRQARFAATRFKPTL</sequence>
<dbReference type="AlphaFoldDB" id="A0A5K7X2P1"/>
<protein>
    <submittedName>
        <fullName evidence="2">Uncharacterized protein</fullName>
    </submittedName>
</protein>
<dbReference type="KEGG" id="lpav:PLANPX_0217"/>
<feature type="region of interest" description="Disordered" evidence="1">
    <location>
        <begin position="1"/>
        <end position="32"/>
    </location>
</feature>
<accession>A0A5K7X2P1</accession>
<organism evidence="2 3">
    <name type="scientific">Lacipirellula parvula</name>
    <dbReference type="NCBI Taxonomy" id="2650471"/>
    <lineage>
        <taxon>Bacteria</taxon>
        <taxon>Pseudomonadati</taxon>
        <taxon>Planctomycetota</taxon>
        <taxon>Planctomycetia</taxon>
        <taxon>Pirellulales</taxon>
        <taxon>Lacipirellulaceae</taxon>
        <taxon>Lacipirellula</taxon>
    </lineage>
</organism>
<keyword evidence="3" id="KW-1185">Reference proteome</keyword>